<dbReference type="Pfam" id="PF01966">
    <property type="entry name" value="HD"/>
    <property type="match status" value="1"/>
</dbReference>
<dbReference type="PANTHER" id="PTHR40202:SF1">
    <property type="entry name" value="HD DOMAIN-CONTAINING PROTEIN"/>
    <property type="match status" value="1"/>
</dbReference>
<evidence type="ECO:0000259" key="1">
    <source>
        <dbReference type="Pfam" id="PF01966"/>
    </source>
</evidence>
<name>A0ABU8VZU7_9BURK</name>
<proteinExistence type="predicted"/>
<dbReference type="RefSeq" id="WP_340364359.1">
    <property type="nucleotide sequence ID" value="NZ_JBBKZV010000007.1"/>
</dbReference>
<dbReference type="PANTHER" id="PTHR40202">
    <property type="match status" value="1"/>
</dbReference>
<dbReference type="InterPro" id="IPR003607">
    <property type="entry name" value="HD/PDEase_dom"/>
</dbReference>
<dbReference type="NCBIfam" id="TIGR03276">
    <property type="entry name" value="Phn-HD"/>
    <property type="match status" value="1"/>
</dbReference>
<dbReference type="InterPro" id="IPR017670">
    <property type="entry name" value="Phosphonate_degrad-assoc"/>
</dbReference>
<reference evidence="2 3" key="1">
    <citation type="submission" date="2024-03" db="EMBL/GenBank/DDBJ databases">
        <title>Novel species of the genus Variovorax.</title>
        <authorList>
            <person name="Liu Q."/>
            <person name="Xin Y.-H."/>
        </authorList>
    </citation>
    <scope>NUCLEOTIDE SEQUENCE [LARGE SCALE GENOMIC DNA]</scope>
    <source>
        <strain evidence="2 3">KACC 18501</strain>
    </source>
</reference>
<keyword evidence="3" id="KW-1185">Reference proteome</keyword>
<dbReference type="EMBL" id="JBBKZV010000007">
    <property type="protein sequence ID" value="MEJ8823325.1"/>
    <property type="molecule type" value="Genomic_DNA"/>
</dbReference>
<protein>
    <submittedName>
        <fullName evidence="2">Phosphonate degradation HD-domain oxygenase</fullName>
    </submittedName>
</protein>
<accession>A0ABU8VZU7</accession>
<dbReference type="Gene3D" id="1.10.3210.10">
    <property type="entry name" value="Hypothetical protein af1432"/>
    <property type="match status" value="1"/>
</dbReference>
<dbReference type="CDD" id="cd00077">
    <property type="entry name" value="HDc"/>
    <property type="match status" value="1"/>
</dbReference>
<gene>
    <name evidence="2" type="ORF">WKW80_14995</name>
</gene>
<dbReference type="InterPro" id="IPR052567">
    <property type="entry name" value="OP_Dioxygenase"/>
</dbReference>
<dbReference type="Proteomes" id="UP001363010">
    <property type="component" value="Unassembled WGS sequence"/>
</dbReference>
<evidence type="ECO:0000313" key="2">
    <source>
        <dbReference type="EMBL" id="MEJ8823325.1"/>
    </source>
</evidence>
<organism evidence="2 3">
    <name type="scientific">Variovorax humicola</name>
    <dbReference type="NCBI Taxonomy" id="1769758"/>
    <lineage>
        <taxon>Bacteria</taxon>
        <taxon>Pseudomonadati</taxon>
        <taxon>Pseudomonadota</taxon>
        <taxon>Betaproteobacteria</taxon>
        <taxon>Burkholderiales</taxon>
        <taxon>Comamonadaceae</taxon>
        <taxon>Variovorax</taxon>
    </lineage>
</organism>
<sequence length="191" mass="21104">MALSLADIETLFARHGAAQYSGEPVTQLAHALQTAWLAEQADADDQLVTAALLHDLGHLLNDQGESPTLRGLDDLHPYFALPFLRGVFSERVLGAIQWHVDAKRYLCATRPAYWQALSADSQRSLELQGGIFSPEQASDFIALAHASEAVQVRLWDDKAKSPDLATPPLAHYLQRAQRCMRVDYALRTQSA</sequence>
<evidence type="ECO:0000313" key="3">
    <source>
        <dbReference type="Proteomes" id="UP001363010"/>
    </source>
</evidence>
<dbReference type="SUPFAM" id="SSF109604">
    <property type="entry name" value="HD-domain/PDEase-like"/>
    <property type="match status" value="1"/>
</dbReference>
<dbReference type="InterPro" id="IPR006674">
    <property type="entry name" value="HD_domain"/>
</dbReference>
<feature type="domain" description="HD" evidence="1">
    <location>
        <begin position="29"/>
        <end position="104"/>
    </location>
</feature>
<comment type="caution">
    <text evidence="2">The sequence shown here is derived from an EMBL/GenBank/DDBJ whole genome shotgun (WGS) entry which is preliminary data.</text>
</comment>